<feature type="transmembrane region" description="Helical" evidence="1">
    <location>
        <begin position="281"/>
        <end position="299"/>
    </location>
</feature>
<dbReference type="Proteomes" id="UP000552836">
    <property type="component" value="Unassembled WGS sequence"/>
</dbReference>
<gene>
    <name evidence="2" type="ORF">FB380_004672</name>
</gene>
<reference evidence="2 3" key="1">
    <citation type="submission" date="2020-02" db="EMBL/GenBank/DDBJ databases">
        <title>Sequencing the genomes of 1000 actinobacteria strains.</title>
        <authorList>
            <person name="Klenk H.-P."/>
        </authorList>
    </citation>
    <scope>NUCLEOTIDE SEQUENCE [LARGE SCALE GENOMIC DNA]</scope>
    <source>
        <strain evidence="2 3">DSM 45201</strain>
    </source>
</reference>
<evidence type="ECO:0000256" key="1">
    <source>
        <dbReference type="SAM" id="Phobius"/>
    </source>
</evidence>
<sequence length="408" mass="45025">MENVDFLSDVLCRHRVSLDFDVQRARAVQVAKRDDWLPDRLLLPLGLMAKDPPLLNFDLRDASGESRPLLTSQDTAEAAYQALCYLATKTLGRTPLDEEGKEVLRAIVSNPADRADEALRGWYSPADRTYPPGSQASALMMDPAFRLIVTELVQNYIALTPIEADSGRQLLKYSYASEVPWAAPRLRDRIFGTSARLTFPVVAAGASYSYHFEVAAPENLDARRLTLSEAEGDPPRPRAEALMRIDGRREHMHAHVHLANRYSNHVAVVDLISQRRGLVRSAWFGALYATVALVAGYFWQRQTGRLEHANVEALGAALLLVPGLAAVYVSRPGEHGMAARFAFGTRVATVLAAAAAVFASISLALGFEGRALENFWLGSSIAAGLPTVFLWYVYWRAGKRVDYEVTRG</sequence>
<evidence type="ECO:0000313" key="3">
    <source>
        <dbReference type="Proteomes" id="UP000552836"/>
    </source>
</evidence>
<keyword evidence="1" id="KW-1133">Transmembrane helix</keyword>
<comment type="caution">
    <text evidence="2">The sequence shown here is derived from an EMBL/GenBank/DDBJ whole genome shotgun (WGS) entry which is preliminary data.</text>
</comment>
<feature type="transmembrane region" description="Helical" evidence="1">
    <location>
        <begin position="341"/>
        <end position="363"/>
    </location>
</feature>
<dbReference type="AlphaFoldDB" id="A0A846LUV3"/>
<keyword evidence="1" id="KW-0472">Membrane</keyword>
<feature type="transmembrane region" description="Helical" evidence="1">
    <location>
        <begin position="311"/>
        <end position="329"/>
    </location>
</feature>
<proteinExistence type="predicted"/>
<keyword evidence="1" id="KW-0812">Transmembrane</keyword>
<dbReference type="EMBL" id="JAAMPA010000003">
    <property type="protein sequence ID" value="NIH70174.1"/>
    <property type="molecule type" value="Genomic_DNA"/>
</dbReference>
<accession>A0A846LUV3</accession>
<organism evidence="2 3">
    <name type="scientific">Modestobacter marinus</name>
    <dbReference type="NCBI Taxonomy" id="477641"/>
    <lineage>
        <taxon>Bacteria</taxon>
        <taxon>Bacillati</taxon>
        <taxon>Actinomycetota</taxon>
        <taxon>Actinomycetes</taxon>
        <taxon>Geodermatophilales</taxon>
        <taxon>Geodermatophilaceae</taxon>
        <taxon>Modestobacter</taxon>
    </lineage>
</organism>
<name>A0A846LUV3_9ACTN</name>
<evidence type="ECO:0000313" key="2">
    <source>
        <dbReference type="EMBL" id="NIH70174.1"/>
    </source>
</evidence>
<dbReference type="RefSeq" id="WP_166757675.1">
    <property type="nucleotide sequence ID" value="NZ_BAABJU010000020.1"/>
</dbReference>
<protein>
    <submittedName>
        <fullName evidence="2">Uncharacterized protein</fullName>
    </submittedName>
</protein>
<feature type="transmembrane region" description="Helical" evidence="1">
    <location>
        <begin position="375"/>
        <end position="394"/>
    </location>
</feature>